<dbReference type="EMBL" id="JBHUMA010000006">
    <property type="protein sequence ID" value="MFD2599878.1"/>
    <property type="molecule type" value="Genomic_DNA"/>
</dbReference>
<protein>
    <submittedName>
        <fullName evidence="1">Uncharacterized protein</fullName>
    </submittedName>
</protein>
<evidence type="ECO:0000313" key="2">
    <source>
        <dbReference type="Proteomes" id="UP001597393"/>
    </source>
</evidence>
<name>A0ABW5NMK6_9SPHI</name>
<evidence type="ECO:0000313" key="1">
    <source>
        <dbReference type="EMBL" id="MFD2599878.1"/>
    </source>
</evidence>
<gene>
    <name evidence="1" type="ORF">ACFSQ3_13050</name>
</gene>
<dbReference type="RefSeq" id="WP_380870002.1">
    <property type="nucleotide sequence ID" value="NZ_JBHUMA010000006.1"/>
</dbReference>
<reference evidence="2" key="1">
    <citation type="journal article" date="2019" name="Int. J. Syst. Evol. Microbiol.">
        <title>The Global Catalogue of Microorganisms (GCM) 10K type strain sequencing project: providing services to taxonomists for standard genome sequencing and annotation.</title>
        <authorList>
            <consortium name="The Broad Institute Genomics Platform"/>
            <consortium name="The Broad Institute Genome Sequencing Center for Infectious Disease"/>
            <person name="Wu L."/>
            <person name="Ma J."/>
        </authorList>
    </citation>
    <scope>NUCLEOTIDE SEQUENCE [LARGE SCALE GENOMIC DNA]</scope>
    <source>
        <strain evidence="2">KCTC 42248</strain>
    </source>
</reference>
<comment type="caution">
    <text evidence="1">The sequence shown here is derived from an EMBL/GenBank/DDBJ whole genome shotgun (WGS) entry which is preliminary data.</text>
</comment>
<accession>A0ABW5NMK6</accession>
<sequence>MKQKITFKGKEIVIDLTPEQIASANRQSIHFTDIKTLDDALSFIGETPESFKKRTQFDDDAQKAYKELELICLAIRQGNELGDRWYYPWFNSTRTSRGFSYDDYGYDSTHSYVGSRLCVENAEKAKYIGEQFVEIYSRYINGDSLAVEVSQVSAHTTKKTFENYTDMKTFEDACSAVGVDHEEFHNQYKSLPDDAYAYMQLRIISQALNGGSNMDYTDTDIYKYYPWFNSVGSSRGFSYRGYHYDASHSGVGSRLTYKSEEIAEYAGKQFIEIYNKYIN</sequence>
<dbReference type="Proteomes" id="UP001597393">
    <property type="component" value="Unassembled WGS sequence"/>
</dbReference>
<keyword evidence="2" id="KW-1185">Reference proteome</keyword>
<organism evidence="1 2">
    <name type="scientific">Sphingobacterium corticis</name>
    <dbReference type="NCBI Taxonomy" id="1812823"/>
    <lineage>
        <taxon>Bacteria</taxon>
        <taxon>Pseudomonadati</taxon>
        <taxon>Bacteroidota</taxon>
        <taxon>Sphingobacteriia</taxon>
        <taxon>Sphingobacteriales</taxon>
        <taxon>Sphingobacteriaceae</taxon>
        <taxon>Sphingobacterium</taxon>
    </lineage>
</organism>
<proteinExistence type="predicted"/>